<dbReference type="VEuPathDB" id="FungiDB:BO72DRAFT_470724"/>
<evidence type="ECO:0000313" key="4">
    <source>
        <dbReference type="Proteomes" id="UP000249789"/>
    </source>
</evidence>
<feature type="compositionally biased region" description="Acidic residues" evidence="1">
    <location>
        <begin position="251"/>
        <end position="265"/>
    </location>
</feature>
<dbReference type="GeneID" id="63864381"/>
<feature type="compositionally biased region" description="Acidic residues" evidence="1">
    <location>
        <begin position="210"/>
        <end position="241"/>
    </location>
</feature>
<feature type="compositionally biased region" description="Basic residues" evidence="1">
    <location>
        <begin position="1"/>
        <end position="11"/>
    </location>
</feature>
<feature type="domain" description="INO80 complex subunit B-like conserved region" evidence="2">
    <location>
        <begin position="306"/>
        <end position="393"/>
    </location>
</feature>
<evidence type="ECO:0000259" key="2">
    <source>
        <dbReference type="SMART" id="SM01406"/>
    </source>
</evidence>
<feature type="compositionally biased region" description="Low complexity" evidence="1">
    <location>
        <begin position="25"/>
        <end position="49"/>
    </location>
</feature>
<organism evidence="3 4">
    <name type="scientific">Aspergillus fijiensis CBS 313.89</name>
    <dbReference type="NCBI Taxonomy" id="1448319"/>
    <lineage>
        <taxon>Eukaryota</taxon>
        <taxon>Fungi</taxon>
        <taxon>Dikarya</taxon>
        <taxon>Ascomycota</taxon>
        <taxon>Pezizomycotina</taxon>
        <taxon>Eurotiomycetes</taxon>
        <taxon>Eurotiomycetidae</taxon>
        <taxon>Eurotiales</taxon>
        <taxon>Aspergillaceae</taxon>
        <taxon>Aspergillus</taxon>
    </lineage>
</organism>
<dbReference type="GO" id="GO:0006338">
    <property type="term" value="P:chromatin remodeling"/>
    <property type="evidence" value="ECO:0007669"/>
    <property type="project" value="InterPro"/>
</dbReference>
<sequence length="413" mass="45112">MSLRRSLRSHGGRNDQSSMIDINDSSRSTRSTRAAAAAATTAATAASSTPAVTAVCVPSDVSGESSKRSIHLTVKMPSNKLREVTGGSSRGAPATRRSVNVFTENPIITGPRTSRPRKKLVEVDTSDEDDLEDQEEDEVDDEDAPGEDEDDEDEEEIEEDEEEDEDLDAEGDLDMDDAPPQPPVPKRHAKATAAAAAAPSAKAVKSVEEKEMELDDDDDDDDEELSEPDTDAEGEPDDQDESMMVTGNGGDELDEEDEDDEDLDSDGTPTADLTRMTKRQRGNLGNDFLQLPMAEPQVKKHLTAEERAMRRAEMARRRKNLSEKRNEEEKMDTINRLLRKQAPKRRGRIPAAEAAENATADQEIQEAYSKPDPTMVRWVSGRAGSRVGVPEEWVGTPAAQVFGAGPGKLVQEV</sequence>
<feature type="compositionally biased region" description="Basic residues" evidence="1">
    <location>
        <begin position="339"/>
        <end position="348"/>
    </location>
</feature>
<accession>A0A8G1RIE9</accession>
<feature type="compositionally biased region" description="Acidic residues" evidence="1">
    <location>
        <begin position="124"/>
        <end position="177"/>
    </location>
</feature>
<dbReference type="InterPro" id="IPR006880">
    <property type="entry name" value="INO80B_C"/>
</dbReference>
<reference evidence="3 4" key="1">
    <citation type="submission" date="2018-02" db="EMBL/GenBank/DDBJ databases">
        <title>The genomes of Aspergillus section Nigri reveals drivers in fungal speciation.</title>
        <authorList>
            <consortium name="DOE Joint Genome Institute"/>
            <person name="Vesth T.C."/>
            <person name="Nybo J."/>
            <person name="Theobald S."/>
            <person name="Brandl J."/>
            <person name="Frisvad J.C."/>
            <person name="Nielsen K.F."/>
            <person name="Lyhne E.K."/>
            <person name="Kogle M.E."/>
            <person name="Kuo A."/>
            <person name="Riley R."/>
            <person name="Clum A."/>
            <person name="Nolan M."/>
            <person name="Lipzen A."/>
            <person name="Salamov A."/>
            <person name="Henrissat B."/>
            <person name="Wiebenga A."/>
            <person name="De vries R.P."/>
            <person name="Grigoriev I.V."/>
            <person name="Mortensen U.H."/>
            <person name="Andersen M.R."/>
            <person name="Baker S.E."/>
        </authorList>
    </citation>
    <scope>NUCLEOTIDE SEQUENCE [LARGE SCALE GENOMIC DNA]</scope>
    <source>
        <strain evidence="3 4">CBS 313.89</strain>
    </source>
</reference>
<feature type="compositionally biased region" description="Low complexity" evidence="1">
    <location>
        <begin position="351"/>
        <end position="360"/>
    </location>
</feature>
<dbReference type="OrthoDB" id="2021186at2759"/>
<feature type="region of interest" description="Disordered" evidence="1">
    <location>
        <begin position="339"/>
        <end position="369"/>
    </location>
</feature>
<feature type="region of interest" description="Disordered" evidence="1">
    <location>
        <begin position="1"/>
        <end position="288"/>
    </location>
</feature>
<gene>
    <name evidence="3" type="ORF">BO72DRAFT_470724</name>
</gene>
<dbReference type="InterPro" id="IPR029523">
    <property type="entry name" value="INO80B/Ies2"/>
</dbReference>
<dbReference type="Pfam" id="PF04795">
    <property type="entry name" value="PAPA-1"/>
    <property type="match status" value="1"/>
</dbReference>
<dbReference type="RefSeq" id="XP_040798522.1">
    <property type="nucleotide sequence ID" value="XM_040947048.1"/>
</dbReference>
<evidence type="ECO:0000256" key="1">
    <source>
        <dbReference type="SAM" id="MobiDB-lite"/>
    </source>
</evidence>
<evidence type="ECO:0000313" key="3">
    <source>
        <dbReference type="EMBL" id="RAK74512.1"/>
    </source>
</evidence>
<protein>
    <submittedName>
        <fullName evidence="3">PAPA-1-domain-containing protein</fullName>
    </submittedName>
</protein>
<name>A0A8G1RIE9_9EURO</name>
<keyword evidence="4" id="KW-1185">Reference proteome</keyword>
<feature type="compositionally biased region" description="Low complexity" evidence="1">
    <location>
        <begin position="191"/>
        <end position="204"/>
    </location>
</feature>
<proteinExistence type="predicted"/>
<dbReference type="SMART" id="SM01406">
    <property type="entry name" value="PAPA-1"/>
    <property type="match status" value="1"/>
</dbReference>
<dbReference type="GO" id="GO:0031011">
    <property type="term" value="C:Ino80 complex"/>
    <property type="evidence" value="ECO:0007669"/>
    <property type="project" value="InterPro"/>
</dbReference>
<dbReference type="AlphaFoldDB" id="A0A8G1RIE9"/>
<dbReference type="PANTHER" id="PTHR21561">
    <property type="entry name" value="INO80 COMPLEX SUBUNIT B"/>
    <property type="match status" value="1"/>
</dbReference>
<dbReference type="Proteomes" id="UP000249789">
    <property type="component" value="Unassembled WGS sequence"/>
</dbReference>
<dbReference type="EMBL" id="KZ824667">
    <property type="protein sequence ID" value="RAK74512.1"/>
    <property type="molecule type" value="Genomic_DNA"/>
</dbReference>
<dbReference type="PANTHER" id="PTHR21561:SF12">
    <property type="entry name" value="INO80 COMPLEX SUBUNIT B"/>
    <property type="match status" value="1"/>
</dbReference>